<accession>A0A3P7ZLB2</accession>
<dbReference type="InterPro" id="IPR001506">
    <property type="entry name" value="Peptidase_M12A"/>
</dbReference>
<evidence type="ECO:0000313" key="5">
    <source>
        <dbReference type="EMBL" id="VDP01162.1"/>
    </source>
</evidence>
<name>A0A183G161_HELPZ</name>
<evidence type="ECO:0000313" key="7">
    <source>
        <dbReference type="WBParaSite" id="HPBE_0001490001-mRNA-1"/>
    </source>
</evidence>
<feature type="domain" description="CUB" evidence="3">
    <location>
        <begin position="80"/>
        <end position="159"/>
    </location>
</feature>
<dbReference type="Proteomes" id="UP000050761">
    <property type="component" value="Unassembled WGS sequence"/>
</dbReference>
<comment type="caution">
    <text evidence="2">Lacks conserved residue(s) required for the propagation of feature annotation.</text>
</comment>
<evidence type="ECO:0000256" key="2">
    <source>
        <dbReference type="PROSITE-ProRule" id="PRU00059"/>
    </source>
</evidence>
<dbReference type="CDD" id="cd01650">
    <property type="entry name" value="RT_nLTR_like"/>
    <property type="match status" value="1"/>
</dbReference>
<dbReference type="PANTHER" id="PTHR19446">
    <property type="entry name" value="REVERSE TRANSCRIPTASES"/>
    <property type="match status" value="1"/>
</dbReference>
<dbReference type="GO" id="GO:0004222">
    <property type="term" value="F:metalloendopeptidase activity"/>
    <property type="evidence" value="ECO:0007669"/>
    <property type="project" value="InterPro"/>
</dbReference>
<accession>A0A183G161</accession>
<evidence type="ECO:0000259" key="4">
    <source>
        <dbReference type="PROSITE" id="PS51864"/>
    </source>
</evidence>
<evidence type="ECO:0000259" key="3">
    <source>
        <dbReference type="PROSITE" id="PS01180"/>
    </source>
</evidence>
<evidence type="ECO:0000313" key="6">
    <source>
        <dbReference type="Proteomes" id="UP000050761"/>
    </source>
</evidence>
<sequence length="274" mass="30746">MVPTDIYYTATMGSPFISFYDILMLNMHYNCTDKCKRESSAKCKNGGFPHPRNCSECICPSGYGGMLCNKRVGTHTPSGCGKELKALPTTRTLKDTLGSQSYGDETRDEFEKCHYWIKAPAGKKVEVKLLNFSPKGVGVDGCKYDGVEIKTQADQRLTGYRTVLLYKEGDVHDILDYRPICLLSVVSKLFTRVILNRISRTLDEAQPCEQAGFRREFSTIDHIHTIAKLIEVSREYKLPLCLAFIDPKKAFDSVETEAVLGFVLVYDLVVPNLA</sequence>
<dbReference type="EMBL" id="UZAH01028595">
    <property type="protein sequence ID" value="VDP01162.1"/>
    <property type="molecule type" value="Genomic_DNA"/>
</dbReference>
<dbReference type="PROSITE" id="PS51864">
    <property type="entry name" value="ASTACIN"/>
    <property type="match status" value="1"/>
</dbReference>
<dbReference type="InterPro" id="IPR000477">
    <property type="entry name" value="RT_dom"/>
</dbReference>
<dbReference type="InterPro" id="IPR000859">
    <property type="entry name" value="CUB_dom"/>
</dbReference>
<dbReference type="PROSITE" id="PS01180">
    <property type="entry name" value="CUB"/>
    <property type="match status" value="1"/>
</dbReference>
<protein>
    <submittedName>
        <fullName evidence="7">CUB domain-containing protein</fullName>
    </submittedName>
</protein>
<dbReference type="OrthoDB" id="410104at2759"/>
<dbReference type="Pfam" id="PF00078">
    <property type="entry name" value="RVT_1"/>
    <property type="match status" value="1"/>
</dbReference>
<evidence type="ECO:0000256" key="1">
    <source>
        <dbReference type="ARBA" id="ARBA00023157"/>
    </source>
</evidence>
<dbReference type="AlphaFoldDB" id="A0A183G161"/>
<keyword evidence="1" id="KW-1015">Disulfide bond</keyword>
<reference evidence="5 6" key="1">
    <citation type="submission" date="2018-11" db="EMBL/GenBank/DDBJ databases">
        <authorList>
            <consortium name="Pathogen Informatics"/>
        </authorList>
    </citation>
    <scope>NUCLEOTIDE SEQUENCE [LARGE SCALE GENOMIC DNA]</scope>
</reference>
<dbReference type="WBParaSite" id="HPBE_0001490001-mRNA-1">
    <property type="protein sequence ID" value="HPBE_0001490001-mRNA-1"/>
    <property type="gene ID" value="HPBE_0001490001"/>
</dbReference>
<gene>
    <name evidence="5" type="ORF">HPBE_LOCUS14901</name>
</gene>
<feature type="domain" description="Peptidase M12A" evidence="4">
    <location>
        <begin position="1"/>
        <end position="32"/>
    </location>
</feature>
<organism evidence="6 7">
    <name type="scientific">Heligmosomoides polygyrus</name>
    <name type="common">Parasitic roundworm</name>
    <dbReference type="NCBI Taxonomy" id="6339"/>
    <lineage>
        <taxon>Eukaryota</taxon>
        <taxon>Metazoa</taxon>
        <taxon>Ecdysozoa</taxon>
        <taxon>Nematoda</taxon>
        <taxon>Chromadorea</taxon>
        <taxon>Rhabditida</taxon>
        <taxon>Rhabditina</taxon>
        <taxon>Rhabditomorpha</taxon>
        <taxon>Strongyloidea</taxon>
        <taxon>Heligmosomidae</taxon>
        <taxon>Heligmosomoides</taxon>
    </lineage>
</organism>
<proteinExistence type="predicted"/>
<reference evidence="7" key="2">
    <citation type="submission" date="2019-09" db="UniProtKB">
        <authorList>
            <consortium name="WormBaseParasite"/>
        </authorList>
    </citation>
    <scope>IDENTIFICATION</scope>
</reference>
<dbReference type="GO" id="GO:0006508">
    <property type="term" value="P:proteolysis"/>
    <property type="evidence" value="ECO:0007669"/>
    <property type="project" value="InterPro"/>
</dbReference>
<keyword evidence="6" id="KW-1185">Reference proteome</keyword>